<keyword evidence="4" id="KW-1185">Reference proteome</keyword>
<dbReference type="Pfam" id="PF13365">
    <property type="entry name" value="Trypsin_2"/>
    <property type="match status" value="1"/>
</dbReference>
<dbReference type="InterPro" id="IPR009003">
    <property type="entry name" value="Peptidase_S1_PA"/>
</dbReference>
<keyword evidence="1" id="KW-0472">Membrane</keyword>
<dbReference type="PRINTS" id="PR00834">
    <property type="entry name" value="PROTEASES2C"/>
</dbReference>
<dbReference type="Pfam" id="PF00498">
    <property type="entry name" value="FHA"/>
    <property type="match status" value="1"/>
</dbReference>
<evidence type="ECO:0000313" key="3">
    <source>
        <dbReference type="EMBL" id="MDW8801379.1"/>
    </source>
</evidence>
<dbReference type="Proteomes" id="UP001281656">
    <property type="component" value="Unassembled WGS sequence"/>
</dbReference>
<keyword evidence="1" id="KW-0812">Transmembrane</keyword>
<dbReference type="PANTHER" id="PTHR22939">
    <property type="entry name" value="SERINE PROTEASE FAMILY S1C HTRA-RELATED"/>
    <property type="match status" value="1"/>
</dbReference>
<dbReference type="PROSITE" id="PS50006">
    <property type="entry name" value="FHA_DOMAIN"/>
    <property type="match status" value="1"/>
</dbReference>
<organism evidence="3 4">
    <name type="scientific">Clostridium tanneri</name>
    <dbReference type="NCBI Taxonomy" id="3037988"/>
    <lineage>
        <taxon>Bacteria</taxon>
        <taxon>Bacillati</taxon>
        <taxon>Bacillota</taxon>
        <taxon>Clostridia</taxon>
        <taxon>Eubacteriales</taxon>
        <taxon>Clostridiaceae</taxon>
        <taxon>Clostridium</taxon>
    </lineage>
</organism>
<dbReference type="Gene3D" id="2.60.200.20">
    <property type="match status" value="1"/>
</dbReference>
<accession>A0ABU4JTA9</accession>
<feature type="transmembrane region" description="Helical" evidence="1">
    <location>
        <begin position="6"/>
        <end position="26"/>
    </location>
</feature>
<proteinExistence type="predicted"/>
<comment type="caution">
    <text evidence="3">The sequence shown here is derived from an EMBL/GenBank/DDBJ whole genome shotgun (WGS) entry which is preliminary data.</text>
</comment>
<reference evidence="3 4" key="1">
    <citation type="submission" date="2023-04" db="EMBL/GenBank/DDBJ databases">
        <title>Clostridium tannerae sp. nov., isolated from the fecal material of an alpaca.</title>
        <authorList>
            <person name="Miller S."/>
            <person name="Hendry M."/>
            <person name="King J."/>
            <person name="Sankaranarayanan K."/>
            <person name="Lawson P.A."/>
        </authorList>
    </citation>
    <scope>NUCLEOTIDE SEQUENCE [LARGE SCALE GENOMIC DNA]</scope>
    <source>
        <strain evidence="3 4">A1-XYC3</strain>
    </source>
</reference>
<dbReference type="RefSeq" id="WP_318797979.1">
    <property type="nucleotide sequence ID" value="NZ_JARUJP010000009.1"/>
</dbReference>
<dbReference type="SUPFAM" id="SSF50494">
    <property type="entry name" value="Trypsin-like serine proteases"/>
    <property type="match status" value="1"/>
</dbReference>
<feature type="transmembrane region" description="Helical" evidence="1">
    <location>
        <begin position="391"/>
        <end position="411"/>
    </location>
</feature>
<dbReference type="SMART" id="SM00240">
    <property type="entry name" value="FHA"/>
    <property type="match status" value="1"/>
</dbReference>
<sequence>MKRKKILSISIIIVFVVYIGASLMLVSKKPDISRISKAQQIAEYSKPAVVRIVSGALIQWKYTPDYDYYFYYLDSAIMEYLKAYDYKTLDLGAGSGTIINPNGYIITNAHVVEVAKLDNTQIIKREIAQMSVEISQLFSSKYGVNFKPEALATYLESHLKAEALEKVIKVILPGGGDFLDGEIKSYGAPVGEGKDVAVIKIEKTNLPSILLGDSEKVQLQSNVWVFGYPAAADSQLLSKESILVVSITDGKVSATDKKSAQGAPVLQINAAATHGNSGGPVINDDGNVVGLLTFRSENNSKETQGFNFVVPVNTVKEFVNQAGAKNEEGDINKLYKEGLQLYWAGYYKDALTKFEAVQRLNSNHSEIKKFISECQQKSSQSKILWSKYKSIAFATDGLAVLCIAALVYFGFFRKKEAVKEENIANKEFETNQESENIASSSTGANEDLINKPQLQKQSTDENIKAKLYVISGPIEGAVKEFGEGSIVIGRDPRLCNLVFPPDCIEIGRKHCIIAYNSEKQVFVLGDCSSTSGTFLGSGERIDSQSEKELKSGDSFYLGKKEYLFEVWLE</sequence>
<dbReference type="PANTHER" id="PTHR22939:SF129">
    <property type="entry name" value="SERINE PROTEASE HTRA2, MITOCHONDRIAL"/>
    <property type="match status" value="1"/>
</dbReference>
<name>A0ABU4JTA9_9CLOT</name>
<dbReference type="InterPro" id="IPR001940">
    <property type="entry name" value="Peptidase_S1C"/>
</dbReference>
<dbReference type="InterPro" id="IPR008984">
    <property type="entry name" value="SMAD_FHA_dom_sf"/>
</dbReference>
<keyword evidence="1" id="KW-1133">Transmembrane helix</keyword>
<dbReference type="EMBL" id="JARUJP010000009">
    <property type="protein sequence ID" value="MDW8801379.1"/>
    <property type="molecule type" value="Genomic_DNA"/>
</dbReference>
<protein>
    <submittedName>
        <fullName evidence="3">Trypsin-like peptidase domain-containing protein</fullName>
    </submittedName>
</protein>
<dbReference type="SUPFAM" id="SSF49879">
    <property type="entry name" value="SMAD/FHA domain"/>
    <property type="match status" value="1"/>
</dbReference>
<dbReference type="InterPro" id="IPR043504">
    <property type="entry name" value="Peptidase_S1_PA_chymotrypsin"/>
</dbReference>
<evidence type="ECO:0000256" key="1">
    <source>
        <dbReference type="SAM" id="Phobius"/>
    </source>
</evidence>
<dbReference type="InterPro" id="IPR000253">
    <property type="entry name" value="FHA_dom"/>
</dbReference>
<evidence type="ECO:0000259" key="2">
    <source>
        <dbReference type="PROSITE" id="PS50006"/>
    </source>
</evidence>
<gene>
    <name evidence="3" type="ORF">P8V03_09450</name>
</gene>
<dbReference type="Gene3D" id="2.40.10.10">
    <property type="entry name" value="Trypsin-like serine proteases"/>
    <property type="match status" value="2"/>
</dbReference>
<dbReference type="CDD" id="cd00060">
    <property type="entry name" value="FHA"/>
    <property type="match status" value="1"/>
</dbReference>
<evidence type="ECO:0000313" key="4">
    <source>
        <dbReference type="Proteomes" id="UP001281656"/>
    </source>
</evidence>
<feature type="domain" description="FHA" evidence="2">
    <location>
        <begin position="486"/>
        <end position="540"/>
    </location>
</feature>